<dbReference type="Gene3D" id="2.30.30.360">
    <property type="entry name" value="Myosin S1 fragment, N-terminal"/>
    <property type="match status" value="1"/>
</dbReference>
<feature type="compositionally biased region" description="Basic and acidic residues" evidence="10">
    <location>
        <begin position="1103"/>
        <end position="1120"/>
    </location>
</feature>
<keyword evidence="3 8" id="KW-0067">ATP-binding</keyword>
<dbReference type="Gene3D" id="3.40.850.10">
    <property type="entry name" value="Kinesin motor domain"/>
    <property type="match status" value="1"/>
</dbReference>
<dbReference type="Gene3D" id="1.20.5.4820">
    <property type="match status" value="1"/>
</dbReference>
<feature type="compositionally biased region" description="Basic and acidic residues" evidence="10">
    <location>
        <begin position="1636"/>
        <end position="1648"/>
    </location>
</feature>
<evidence type="ECO:0000256" key="7">
    <source>
        <dbReference type="ARBA" id="ARBA00023203"/>
    </source>
</evidence>
<reference evidence="13" key="1">
    <citation type="submission" date="2023-02" db="EMBL/GenBank/DDBJ databases">
        <title>Identification and recombinant expression of a fungal hydrolase from Papiliotrema laurentii that hydrolyzes apple cutin and clears colloidal polyester polyurethane.</title>
        <authorList>
            <consortium name="DOE Joint Genome Institute"/>
            <person name="Roman V.A."/>
            <person name="Bojanowski C."/>
            <person name="Crable B.R."/>
            <person name="Wagner D.N."/>
            <person name="Hung C.S."/>
            <person name="Nadeau L.J."/>
            <person name="Schratz L."/>
            <person name="Haridas S."/>
            <person name="Pangilinan J."/>
            <person name="Lipzen A."/>
            <person name="Na H."/>
            <person name="Yan M."/>
            <person name="Ng V."/>
            <person name="Grigoriev I.V."/>
            <person name="Spatafora J.W."/>
            <person name="Barlow D."/>
            <person name="Biffinger J."/>
            <person name="Kelley-Loughnane N."/>
            <person name="Varaljay V.A."/>
            <person name="Crookes-Goodson W.J."/>
        </authorList>
    </citation>
    <scope>NUCLEOTIDE SEQUENCE</scope>
    <source>
        <strain evidence="13">5307AH</strain>
    </source>
</reference>
<accession>A0AAD9FWH7</accession>
<feature type="region of interest" description="Disordered" evidence="10">
    <location>
        <begin position="1629"/>
        <end position="1660"/>
    </location>
</feature>
<feature type="domain" description="Myosin N-terminal SH3-like" evidence="12">
    <location>
        <begin position="25"/>
        <end position="80"/>
    </location>
</feature>
<evidence type="ECO:0000313" key="13">
    <source>
        <dbReference type="EMBL" id="KAK1927571.1"/>
    </source>
</evidence>
<keyword evidence="7 8" id="KW-0009">Actin-binding</keyword>
<evidence type="ECO:0000256" key="9">
    <source>
        <dbReference type="SAM" id="Coils"/>
    </source>
</evidence>
<dbReference type="GO" id="GO:0007015">
    <property type="term" value="P:actin filament organization"/>
    <property type="evidence" value="ECO:0007669"/>
    <property type="project" value="TreeGrafter"/>
</dbReference>
<evidence type="ECO:0000256" key="1">
    <source>
        <dbReference type="ARBA" id="ARBA00008314"/>
    </source>
</evidence>
<feature type="region of interest" description="Disordered" evidence="10">
    <location>
        <begin position="1101"/>
        <end position="1153"/>
    </location>
</feature>
<dbReference type="PROSITE" id="PS51456">
    <property type="entry name" value="MYOSIN_MOTOR"/>
    <property type="match status" value="1"/>
</dbReference>
<dbReference type="PROSITE" id="PS51844">
    <property type="entry name" value="SH3_LIKE"/>
    <property type="match status" value="1"/>
</dbReference>
<evidence type="ECO:0000256" key="8">
    <source>
        <dbReference type="PROSITE-ProRule" id="PRU00782"/>
    </source>
</evidence>
<feature type="compositionally biased region" description="Basic and acidic residues" evidence="10">
    <location>
        <begin position="1503"/>
        <end position="1512"/>
    </location>
</feature>
<proteinExistence type="inferred from homology"/>
<feature type="compositionally biased region" description="Basic and acidic residues" evidence="10">
    <location>
        <begin position="1129"/>
        <end position="1144"/>
    </location>
</feature>
<feature type="region of interest" description="Disordered" evidence="10">
    <location>
        <begin position="1540"/>
        <end position="1560"/>
    </location>
</feature>
<dbReference type="Pfam" id="PF00063">
    <property type="entry name" value="Myosin_head"/>
    <property type="match status" value="1"/>
</dbReference>
<feature type="coiled-coil region" evidence="9">
    <location>
        <begin position="1328"/>
        <end position="1411"/>
    </location>
</feature>
<gene>
    <name evidence="13" type="ORF">DB88DRAFT_478457</name>
</gene>
<dbReference type="InterPro" id="IPR027417">
    <property type="entry name" value="P-loop_NTPase"/>
</dbReference>
<evidence type="ECO:0000256" key="3">
    <source>
        <dbReference type="ARBA" id="ARBA00022840"/>
    </source>
</evidence>
<evidence type="ECO:0000256" key="2">
    <source>
        <dbReference type="ARBA" id="ARBA00022741"/>
    </source>
</evidence>
<evidence type="ECO:0000256" key="6">
    <source>
        <dbReference type="ARBA" id="ARBA00023175"/>
    </source>
</evidence>
<feature type="binding site" evidence="8">
    <location>
        <begin position="181"/>
        <end position="188"/>
    </location>
    <ligand>
        <name>ATP</name>
        <dbReference type="ChEBI" id="CHEBI:30616"/>
    </ligand>
</feature>
<dbReference type="Gene3D" id="1.10.10.820">
    <property type="match status" value="1"/>
</dbReference>
<dbReference type="InterPro" id="IPR001609">
    <property type="entry name" value="Myosin_head_motor_dom-like"/>
</dbReference>
<dbReference type="EMBL" id="JAODAN010000001">
    <property type="protein sequence ID" value="KAK1927571.1"/>
    <property type="molecule type" value="Genomic_DNA"/>
</dbReference>
<dbReference type="GO" id="GO:0000146">
    <property type="term" value="F:microfilament motor activity"/>
    <property type="evidence" value="ECO:0007669"/>
    <property type="project" value="TreeGrafter"/>
</dbReference>
<dbReference type="Proteomes" id="UP001182556">
    <property type="component" value="Unassembled WGS sequence"/>
</dbReference>
<dbReference type="PRINTS" id="PR00193">
    <property type="entry name" value="MYOSINHEAVY"/>
</dbReference>
<evidence type="ECO:0000313" key="14">
    <source>
        <dbReference type="Proteomes" id="UP001182556"/>
    </source>
</evidence>
<evidence type="ECO:0000259" key="11">
    <source>
        <dbReference type="PROSITE" id="PS51456"/>
    </source>
</evidence>
<dbReference type="PROSITE" id="PS50096">
    <property type="entry name" value="IQ"/>
    <property type="match status" value="1"/>
</dbReference>
<feature type="domain" description="Myosin motor" evidence="11">
    <location>
        <begin position="84"/>
        <end position="824"/>
    </location>
</feature>
<keyword evidence="6 8" id="KW-0505">Motor protein</keyword>
<sequence>MDPTQLARRSKRDAMTDAAAQAEFSEKRRVWIPDTTEGFLPGWIKSSGDETDQGALTEVVVAATGEVRQLPMYSLSPMNPPQFDGVDDIADLTHLNEASVINNLKTRYGAANIYWNICSHYRLFLISLNPYRPLPIYTPKIISQYRTRRREENPPHIFAVAERAWQQIGEERESQSILITGESGAGKTENTKKVIQYLAAIASATVPTEAESSTSALSRQKSISTAPATGLPRSSSFKGKEVDEIELVNGHNALGLLERQILQANPILEAFGNAQTMRNNNSSRFGKFIRIFFSPSGAIAGANIDWYLLEKSRVTARAEGERGFHVFYQLLRGATEAKLAEPLLLKGGPEDYNFLKKSRRQIDGVDDLEEWRLLKNALDVVGFTTEEQHELFRIPALILHIGNLALTGNASDQAFISSDSQSVAEKICHLLGIPVQEFTKTVTRPKVRAGREWVTQSRTKKQAEDELGALCKFMYEKTFGWMVERINKALDRPSPKALSIGVLDIAGFEIFVENSYEQLLINFTNEKLQQFFNFHMFTLEQEEYAREGIEWNYVNFGLDLQPTIELIESSQPVGILSTLDEECIMPKATDRTFTEKVQQTWESPKGGSPRHPGSAQFVPSRLAEGFTIRHYAGDVEYRTDGWLEKNKDPINDAVARLCAQSDIPAIATMFSEYAEEPASSGVRGRVKRGAFRTVGQRHKEQLGQLMSQLASTQPHFVRCIVPNSEKRPGKVEVNLVLDQLRCNGVLEGIRIARLGYPNRHSFAEFRTRYEVLTPGVIPQGYMDGRKAAERIAEALELDKEFYKIGATKIFFKAGVLAELEERRDNLLSDVFRRFQSAARMHIARRRLRKLLNRAEAIRTIQRNARTYNDLRDWPWWSLYVKVRPLLAATKVDSELIKKQAELTMAKERAERDELEKQRLEELKATLLAEKTKIELDLSSERQLGRDRDDMLERSKLREAELLEKISELEADLDVLGDDREKALADAQNAKERLELVQREFEALVEQASMLEKQSGEWRKREADLLRDSKDRSSLQSKLESEKQDLYRQVEALKREVGQKEEAMRKAKERMELNVLELEKRLQLEKGRSEAGSSQVATLNAELRAARGQRDDASQLVKKLESTITSKQKQINDLEAERESSKKAQQDAQQAKSALQVKIDGLAVQLSDRDREKREAQSVRQKLEEELDGLRKVMAEKSSEDVRRREADKSREAEMNRLRDQIASAEKAMEDQKRAQTEAINALRVKVEGLAGQHKATEKELRAAQATLVEKTQEAARLRTQIEALEEKQRTGNKELLLVKEQREATDKELRATLTARDVSSIRGQYADDQSLDKQLQSLQDRYNDLEDAVLLIEEEKTEWAHKLENTARQLMDESSRRQQFEQAYHEVQAELANERNARSTMEREHAKFQSELKACHAEIALLRSRENKTIVEHVHVLEQAKKMTDRQLAEQVKENHRLNTICKTWEGKCHRLQYDLDDSNRERDMLKKEKGKTARAARASLSPEDKDVQTQLEDERKARKLAESRVAALERDLQDQRRELSTKTLSAANAQAAESKLQKKQEEIWRLEAAREDLMEDNERLQAELNGLRRRPPPSTPRIEGSRAELLRGLQQSHDALGKDMSDQLRRLDAQPLTPSRRENSAPDERDGATPLDILSGKRTRALETELQGLRRQFEDEREEKEVLLQRVKDLEGHSNGTRRLPTDSATTSQLRLKVKSLGTQLDQ</sequence>
<name>A0AAD9FWH7_PAPLA</name>
<feature type="region of interest" description="Disordered" evidence="10">
    <location>
        <begin position="1189"/>
        <end position="1212"/>
    </location>
</feature>
<keyword evidence="14" id="KW-1185">Reference proteome</keyword>
<dbReference type="GO" id="GO:0016459">
    <property type="term" value="C:myosin complex"/>
    <property type="evidence" value="ECO:0007669"/>
    <property type="project" value="UniProtKB-KW"/>
</dbReference>
<evidence type="ECO:0000256" key="5">
    <source>
        <dbReference type="ARBA" id="ARBA00023123"/>
    </source>
</evidence>
<evidence type="ECO:0000256" key="4">
    <source>
        <dbReference type="ARBA" id="ARBA00023054"/>
    </source>
</evidence>
<comment type="similarity">
    <text evidence="1 8">Belongs to the TRAFAC class myosin-kinesin ATPase superfamily. Myosin family.</text>
</comment>
<dbReference type="Gene3D" id="1.20.58.530">
    <property type="match status" value="1"/>
</dbReference>
<dbReference type="CDD" id="cd01377">
    <property type="entry name" value="MYSc_class_II"/>
    <property type="match status" value="1"/>
</dbReference>
<dbReference type="InterPro" id="IPR036961">
    <property type="entry name" value="Kinesin_motor_dom_sf"/>
</dbReference>
<keyword evidence="5 8" id="KW-0518">Myosin</keyword>
<keyword evidence="4 9" id="KW-0175">Coiled coil</keyword>
<feature type="region of interest" description="Actin-binding" evidence="8">
    <location>
        <begin position="702"/>
        <end position="724"/>
    </location>
</feature>
<evidence type="ECO:0000256" key="10">
    <source>
        <dbReference type="SAM" id="MobiDB-lite"/>
    </source>
</evidence>
<feature type="region of interest" description="Disordered" evidence="10">
    <location>
        <begin position="1485"/>
        <end position="1512"/>
    </location>
</feature>
<dbReference type="GO" id="GO:0005737">
    <property type="term" value="C:cytoplasm"/>
    <property type="evidence" value="ECO:0007669"/>
    <property type="project" value="TreeGrafter"/>
</dbReference>
<dbReference type="PANTHER" id="PTHR13140:SF857">
    <property type="entry name" value="MYOSIN-11"/>
    <property type="match status" value="1"/>
</dbReference>
<dbReference type="FunFam" id="1.10.10.820:FF:000001">
    <property type="entry name" value="Myosin heavy chain"/>
    <property type="match status" value="1"/>
</dbReference>
<organism evidence="13 14">
    <name type="scientific">Papiliotrema laurentii</name>
    <name type="common">Cryptococcus laurentii</name>
    <dbReference type="NCBI Taxonomy" id="5418"/>
    <lineage>
        <taxon>Eukaryota</taxon>
        <taxon>Fungi</taxon>
        <taxon>Dikarya</taxon>
        <taxon>Basidiomycota</taxon>
        <taxon>Agaricomycotina</taxon>
        <taxon>Tremellomycetes</taxon>
        <taxon>Tremellales</taxon>
        <taxon>Rhynchogastremaceae</taxon>
        <taxon>Papiliotrema</taxon>
    </lineage>
</organism>
<dbReference type="SMART" id="SM00242">
    <property type="entry name" value="MYSc"/>
    <property type="match status" value="1"/>
</dbReference>
<dbReference type="GO" id="GO:0051015">
    <property type="term" value="F:actin filament binding"/>
    <property type="evidence" value="ECO:0007669"/>
    <property type="project" value="InterPro"/>
</dbReference>
<evidence type="ECO:0000259" key="12">
    <source>
        <dbReference type="PROSITE" id="PS51844"/>
    </source>
</evidence>
<dbReference type="InterPro" id="IPR008989">
    <property type="entry name" value="Myosin_S1_N"/>
</dbReference>
<dbReference type="SUPFAM" id="SSF52540">
    <property type="entry name" value="P-loop containing nucleoside triphosphate hydrolases"/>
    <property type="match status" value="1"/>
</dbReference>
<dbReference type="PANTHER" id="PTHR13140">
    <property type="entry name" value="MYOSIN"/>
    <property type="match status" value="1"/>
</dbReference>
<protein>
    <submittedName>
        <fullName evidence="13">Nonmuscle myosin heavy chain b</fullName>
    </submittedName>
</protein>
<dbReference type="InterPro" id="IPR004009">
    <property type="entry name" value="SH3_Myosin"/>
</dbReference>
<keyword evidence="2 8" id="KW-0547">Nucleotide-binding</keyword>
<feature type="region of interest" description="Disordered" evidence="10">
    <location>
        <begin position="1688"/>
        <end position="1724"/>
    </location>
</feature>
<dbReference type="GO" id="GO:0016020">
    <property type="term" value="C:membrane"/>
    <property type="evidence" value="ECO:0007669"/>
    <property type="project" value="TreeGrafter"/>
</dbReference>
<comment type="caution">
    <text evidence="13">The sequence shown here is derived from an EMBL/GenBank/DDBJ whole genome shotgun (WGS) entry which is preliminary data.</text>
</comment>
<dbReference type="GO" id="GO:0005524">
    <property type="term" value="F:ATP binding"/>
    <property type="evidence" value="ECO:0007669"/>
    <property type="project" value="UniProtKB-UniRule"/>
</dbReference>
<feature type="region of interest" description="Disordered" evidence="10">
    <location>
        <begin position="211"/>
        <end position="235"/>
    </location>
</feature>
<dbReference type="Gene3D" id="1.20.120.720">
    <property type="entry name" value="Myosin VI head, motor domain, U50 subdomain"/>
    <property type="match status" value="1"/>
</dbReference>